<evidence type="ECO:0000313" key="5">
    <source>
        <dbReference type="EMBL" id="KAL2916534.1"/>
    </source>
</evidence>
<dbReference type="SUPFAM" id="SSF54928">
    <property type="entry name" value="RNA-binding domain, RBD"/>
    <property type="match status" value="1"/>
</dbReference>
<feature type="domain" description="RRM" evidence="4">
    <location>
        <begin position="3"/>
        <end position="81"/>
    </location>
</feature>
<dbReference type="InterPro" id="IPR035979">
    <property type="entry name" value="RBD_domain_sf"/>
</dbReference>
<keyword evidence="2" id="KW-0539">Nucleus</keyword>
<dbReference type="Gene3D" id="1.25.40.630">
    <property type="match status" value="1"/>
</dbReference>
<evidence type="ECO:0000256" key="2">
    <source>
        <dbReference type="ARBA" id="ARBA00023242"/>
    </source>
</evidence>
<comment type="caution">
    <text evidence="5">The sequence shown here is derived from an EMBL/GenBank/DDBJ whole genome shotgun (WGS) entry which is preliminary data.</text>
</comment>
<dbReference type="InterPro" id="IPR038192">
    <property type="entry name" value="CSTF_C_sf"/>
</dbReference>
<dbReference type="SMART" id="SM00360">
    <property type="entry name" value="RRM"/>
    <property type="match status" value="1"/>
</dbReference>
<dbReference type="PROSITE" id="PS50102">
    <property type="entry name" value="RRM"/>
    <property type="match status" value="1"/>
</dbReference>
<dbReference type="Proteomes" id="UP001527925">
    <property type="component" value="Unassembled WGS sequence"/>
</dbReference>
<reference evidence="5 6" key="1">
    <citation type="submission" date="2023-09" db="EMBL/GenBank/DDBJ databases">
        <title>Pangenome analysis of Batrachochytrium dendrobatidis and related Chytrids.</title>
        <authorList>
            <person name="Yacoub M.N."/>
            <person name="Stajich J.E."/>
            <person name="James T.Y."/>
        </authorList>
    </citation>
    <scope>NUCLEOTIDE SEQUENCE [LARGE SCALE GENOMIC DNA]</scope>
    <source>
        <strain evidence="5 6">JEL0888</strain>
    </source>
</reference>
<gene>
    <name evidence="5" type="ORF">HK105_203967</name>
</gene>
<sequence>MSRIVFVGNISYDLTEPQLVELFSQVGTVLSFRLVFDRDTGKPKGYGFCTFPDHVTAASAVRNLHNHDLGGRPLRVAFADAERDDPEYEAARRMESQQPLRVLQGVTASEAVSQAVGSFQAPQLAELLGHLKAGAALMLQTTPENGRTLLSQNPQLAYGIFQALLAMNALDQFTMQARKRLFARSWLSNYLEEQQKQLLLQVLHLTPEQISALPPEQQQQIHLLRAQVLGS</sequence>
<dbReference type="EMBL" id="JADGIZ020000016">
    <property type="protein sequence ID" value="KAL2916534.1"/>
    <property type="molecule type" value="Genomic_DNA"/>
</dbReference>
<dbReference type="InterPro" id="IPR000504">
    <property type="entry name" value="RRM_dom"/>
</dbReference>
<proteinExistence type="predicted"/>
<evidence type="ECO:0000313" key="6">
    <source>
        <dbReference type="Proteomes" id="UP001527925"/>
    </source>
</evidence>
<evidence type="ECO:0000256" key="3">
    <source>
        <dbReference type="PROSITE-ProRule" id="PRU00176"/>
    </source>
</evidence>
<dbReference type="InterPro" id="IPR026896">
    <property type="entry name" value="CSTF_C"/>
</dbReference>
<accession>A0ABR4NAR8</accession>
<dbReference type="Gene3D" id="1.10.20.70">
    <property type="entry name" value="Transcription termination and cleavage factor, C-terminal domain"/>
    <property type="match status" value="1"/>
</dbReference>
<dbReference type="CDD" id="cd12398">
    <property type="entry name" value="RRM_CSTF2_RNA15_like"/>
    <property type="match status" value="1"/>
</dbReference>
<dbReference type="PANTHER" id="PTHR45735">
    <property type="entry name" value="CLEAVAGE STIMULATION FACTOR SUBUNIT 2"/>
    <property type="match status" value="1"/>
</dbReference>
<dbReference type="Pfam" id="PF14304">
    <property type="entry name" value="CSTF_C"/>
    <property type="match status" value="1"/>
</dbReference>
<keyword evidence="6" id="KW-1185">Reference proteome</keyword>
<dbReference type="Pfam" id="PF14327">
    <property type="entry name" value="CSTF2_hinge"/>
    <property type="match status" value="1"/>
</dbReference>
<dbReference type="PANTHER" id="PTHR45735:SF2">
    <property type="entry name" value="CLEAVAGE STIMULATION FACTOR SUBUNIT 2"/>
    <property type="match status" value="1"/>
</dbReference>
<dbReference type="InterPro" id="IPR025742">
    <property type="entry name" value="CSTF2_hinge"/>
</dbReference>
<keyword evidence="3" id="KW-0694">RNA-binding</keyword>
<dbReference type="InterPro" id="IPR012677">
    <property type="entry name" value="Nucleotide-bd_a/b_plait_sf"/>
</dbReference>
<dbReference type="Pfam" id="PF00076">
    <property type="entry name" value="RRM_1"/>
    <property type="match status" value="1"/>
</dbReference>
<comment type="subcellular location">
    <subcellularLocation>
        <location evidence="1">Nucleus</location>
    </subcellularLocation>
</comment>
<protein>
    <recommendedName>
        <fullName evidence="4">RRM domain-containing protein</fullName>
    </recommendedName>
</protein>
<evidence type="ECO:0000259" key="4">
    <source>
        <dbReference type="PROSITE" id="PS50102"/>
    </source>
</evidence>
<name>A0ABR4NAR8_9FUNG</name>
<dbReference type="Gene3D" id="3.30.70.330">
    <property type="match status" value="1"/>
</dbReference>
<evidence type="ECO:0000256" key="1">
    <source>
        <dbReference type="ARBA" id="ARBA00004123"/>
    </source>
</evidence>
<organism evidence="5 6">
    <name type="scientific">Polyrhizophydium stewartii</name>
    <dbReference type="NCBI Taxonomy" id="2732419"/>
    <lineage>
        <taxon>Eukaryota</taxon>
        <taxon>Fungi</taxon>
        <taxon>Fungi incertae sedis</taxon>
        <taxon>Chytridiomycota</taxon>
        <taxon>Chytridiomycota incertae sedis</taxon>
        <taxon>Chytridiomycetes</taxon>
        <taxon>Rhizophydiales</taxon>
        <taxon>Rhizophydiales incertae sedis</taxon>
        <taxon>Polyrhizophydium</taxon>
    </lineage>
</organism>